<protein>
    <submittedName>
        <fullName evidence="1">Uncharacterized protein</fullName>
    </submittedName>
</protein>
<evidence type="ECO:0000313" key="1">
    <source>
        <dbReference type="EMBL" id="QEL13569.1"/>
    </source>
</evidence>
<organism evidence="1 2">
    <name type="scientific">Limnoglobus roseus</name>
    <dbReference type="NCBI Taxonomy" id="2598579"/>
    <lineage>
        <taxon>Bacteria</taxon>
        <taxon>Pseudomonadati</taxon>
        <taxon>Planctomycetota</taxon>
        <taxon>Planctomycetia</taxon>
        <taxon>Gemmatales</taxon>
        <taxon>Gemmataceae</taxon>
        <taxon>Limnoglobus</taxon>
    </lineage>
</organism>
<dbReference type="Proteomes" id="UP000324974">
    <property type="component" value="Chromosome"/>
</dbReference>
<accession>A0A5C1A3C8</accession>
<keyword evidence="2" id="KW-1185">Reference proteome</keyword>
<dbReference type="KEGG" id="lrs:PX52LOC_00427"/>
<dbReference type="AlphaFoldDB" id="A0A5C1A3C8"/>
<gene>
    <name evidence="1" type="ORF">PX52LOC_00427</name>
</gene>
<name>A0A5C1A3C8_9BACT</name>
<sequence length="211" mass="24254">MNSDLLSRHLRVKTYGDFTLTDAVRPSLEVPVRPRQGYRVEVFRDRESSVRLPMLFAAVSAEQLFDVFLELIEPLGETVHVVLESSHNQRGGDHQDYRRNHIDAPVLASHFYDFEDLLLNDGCTGVAVLSSKGPMEVQFDEHKLFTIYAPNLKPFQRVLKSMGVRRRQILPMISEAEHLHYTNENYAEQFEQLAMRLGVADFESVLSDESF</sequence>
<dbReference type="EMBL" id="CP042425">
    <property type="protein sequence ID" value="QEL13569.1"/>
    <property type="molecule type" value="Genomic_DNA"/>
</dbReference>
<dbReference type="RefSeq" id="WP_246173634.1">
    <property type="nucleotide sequence ID" value="NZ_CP042425.1"/>
</dbReference>
<evidence type="ECO:0000313" key="2">
    <source>
        <dbReference type="Proteomes" id="UP000324974"/>
    </source>
</evidence>
<reference evidence="2" key="1">
    <citation type="submission" date="2019-08" db="EMBL/GenBank/DDBJ databases">
        <title>Limnoglobus roseus gen. nov., sp. nov., a novel freshwater planctomycete with a giant genome from the family Gemmataceae.</title>
        <authorList>
            <person name="Kulichevskaya I.S."/>
            <person name="Naumoff D.G."/>
            <person name="Miroshnikov K."/>
            <person name="Ivanova A."/>
            <person name="Philippov D.A."/>
            <person name="Hakobyan A."/>
            <person name="Rijpstra I.C."/>
            <person name="Sinninghe Damste J.S."/>
            <person name="Liesack W."/>
            <person name="Dedysh S.N."/>
        </authorList>
    </citation>
    <scope>NUCLEOTIDE SEQUENCE [LARGE SCALE GENOMIC DNA]</scope>
    <source>
        <strain evidence="2">PX52</strain>
    </source>
</reference>
<proteinExistence type="predicted"/>